<protein>
    <submittedName>
        <fullName evidence="7">PilN family type IVB pilus formation outer membrane protein</fullName>
    </submittedName>
</protein>
<feature type="domain" description="Secretin N-terminal" evidence="6">
    <location>
        <begin position="215"/>
        <end position="291"/>
    </location>
</feature>
<gene>
    <name evidence="7" type="ORF">D5071_21485</name>
</gene>
<dbReference type="GO" id="GO:0009297">
    <property type="term" value="P:pilus assembly"/>
    <property type="evidence" value="ECO:0007669"/>
    <property type="project" value="InterPro"/>
</dbReference>
<evidence type="ECO:0000259" key="5">
    <source>
        <dbReference type="Pfam" id="PF00263"/>
    </source>
</evidence>
<proteinExistence type="predicted"/>
<dbReference type="PANTHER" id="PTHR30332:SF24">
    <property type="entry name" value="SECRETIN GSPD-RELATED"/>
    <property type="match status" value="1"/>
</dbReference>
<dbReference type="AlphaFoldDB" id="A0A419ANF7"/>
<evidence type="ECO:0000259" key="6">
    <source>
        <dbReference type="Pfam" id="PF07655"/>
    </source>
</evidence>
<evidence type="ECO:0000313" key="7">
    <source>
        <dbReference type="EMBL" id="RJL45377.1"/>
    </source>
</evidence>
<feature type="domain" description="Type II/III secretion system secretin-like" evidence="5">
    <location>
        <begin position="386"/>
        <end position="523"/>
    </location>
</feature>
<keyword evidence="3" id="KW-0472">Membrane</keyword>
<dbReference type="InterPro" id="IPR011514">
    <property type="entry name" value="Secretin_N_2"/>
</dbReference>
<dbReference type="GO" id="GO:0019867">
    <property type="term" value="C:outer membrane"/>
    <property type="evidence" value="ECO:0007669"/>
    <property type="project" value="InterPro"/>
</dbReference>
<keyword evidence="2" id="KW-0732">Signal</keyword>
<dbReference type="GO" id="GO:0009306">
    <property type="term" value="P:protein secretion"/>
    <property type="evidence" value="ECO:0007669"/>
    <property type="project" value="InterPro"/>
</dbReference>
<dbReference type="Pfam" id="PF00263">
    <property type="entry name" value="Secretin"/>
    <property type="match status" value="1"/>
</dbReference>
<evidence type="ECO:0000313" key="8">
    <source>
        <dbReference type="Proteomes" id="UP000283655"/>
    </source>
</evidence>
<reference evidence="7 8" key="1">
    <citation type="submission" date="2018-09" db="EMBL/GenBank/DDBJ databases">
        <title>Phylogenetic diversity of Pectobacterium and Dickeya strains causing blackleg disease of potato in Morocco.</title>
        <authorList>
            <person name="Oulghazi S."/>
            <person name="Moumni M."/>
            <person name="Faure D."/>
        </authorList>
    </citation>
    <scope>NUCLEOTIDE SEQUENCE [LARGE SCALE GENOMIC DNA]</scope>
    <source>
        <strain evidence="7 8">S1.15.11.2D</strain>
    </source>
</reference>
<evidence type="ECO:0000256" key="2">
    <source>
        <dbReference type="ARBA" id="ARBA00022729"/>
    </source>
</evidence>
<dbReference type="InterPro" id="IPR004846">
    <property type="entry name" value="T2SS/T3SS_dom"/>
</dbReference>
<feature type="region of interest" description="Disordered" evidence="4">
    <location>
        <begin position="232"/>
        <end position="261"/>
    </location>
</feature>
<evidence type="ECO:0000256" key="3">
    <source>
        <dbReference type="ARBA" id="ARBA00023136"/>
    </source>
</evidence>
<dbReference type="InterPro" id="IPR050810">
    <property type="entry name" value="Bact_Secretion_Sys_Channel"/>
</dbReference>
<dbReference type="RefSeq" id="WP_119875005.1">
    <property type="nucleotide sequence ID" value="NZ_QZDH01000084.1"/>
</dbReference>
<name>A0A419ANF7_PECCA</name>
<feature type="compositionally biased region" description="Polar residues" evidence="4">
    <location>
        <begin position="232"/>
        <end position="244"/>
    </location>
</feature>
<organism evidence="7 8">
    <name type="scientific">Pectobacterium carotovorum</name>
    <name type="common">Erwinia carotovora</name>
    <dbReference type="NCBI Taxonomy" id="554"/>
    <lineage>
        <taxon>Bacteria</taxon>
        <taxon>Pseudomonadati</taxon>
        <taxon>Pseudomonadota</taxon>
        <taxon>Gammaproteobacteria</taxon>
        <taxon>Enterobacterales</taxon>
        <taxon>Pectobacteriaceae</taxon>
        <taxon>Pectobacterium</taxon>
    </lineage>
</organism>
<dbReference type="PANTHER" id="PTHR30332">
    <property type="entry name" value="PROBABLE GENERAL SECRETION PATHWAY PROTEIN D"/>
    <property type="match status" value="1"/>
</dbReference>
<dbReference type="Proteomes" id="UP000283655">
    <property type="component" value="Unassembled WGS sequence"/>
</dbReference>
<comment type="subcellular location">
    <subcellularLocation>
        <location evidence="1">Membrane</location>
    </subcellularLocation>
</comment>
<evidence type="ECO:0000256" key="4">
    <source>
        <dbReference type="SAM" id="MobiDB-lite"/>
    </source>
</evidence>
<dbReference type="InterPro" id="IPR013359">
    <property type="entry name" value="Pilus_4B_PilN"/>
</dbReference>
<dbReference type="EMBL" id="QZDH01000084">
    <property type="protein sequence ID" value="RJL45377.1"/>
    <property type="molecule type" value="Genomic_DNA"/>
</dbReference>
<dbReference type="NCBIfam" id="TIGR02520">
    <property type="entry name" value="pilus_B_mal_scr"/>
    <property type="match status" value="1"/>
</dbReference>
<dbReference type="Pfam" id="PF07655">
    <property type="entry name" value="Secretin_N_2"/>
    <property type="match status" value="1"/>
</dbReference>
<sequence>MSQFTPHFTYRNVALALLVSTVLNGCATNGFRGADEQAERDIRTAEQLHGLSRTQPSSPSLVWVDEPWVNPRPIRVSARAQQVKLPPCSLTLIIDGSLSLYEVGQRITRSCGFPVVITPDAMSALSGSASQGGAGATRAIQGALPRPDEGGRPALASIGGVTSTSSFSPNIGAGLITDISWEGEPLGGALDQITSRTGLNWKFENNQVVLYYLDTRTFRLKILNAETAMSSNLTGTSSSTAGGDNSSVSGSQNSGQSTSVKLESNVHNDIAESVKSMISPSGTWHLSSSTGELVVTDVPQVLDRVDTYVDNLNVRMNKMVKLMVSVYSVQRKRSSQTSLDLSVVANRLDRVSATLTGAPTTATAISSAGFNVLNGKFAGTKALFQALETQGNVSVVMEHQATTTNLVPTPFQIAGQMVYLRNQKTTVSENYATTDMEPGSITTGTQMTLLPDIRDEGDIQLRFHFSHSDPAQLRREISEDGRTKMEMPYTTVRSLSEQFNLKPDQTLIVSGYNSRNLTTSREGTFDPDVTVAGGGKSSETDDVTLIIAVTPVLM</sequence>
<accession>A0A419ANF7</accession>
<feature type="compositionally biased region" description="Low complexity" evidence="4">
    <location>
        <begin position="245"/>
        <end position="260"/>
    </location>
</feature>
<comment type="caution">
    <text evidence="7">The sequence shown here is derived from an EMBL/GenBank/DDBJ whole genome shotgun (WGS) entry which is preliminary data.</text>
</comment>
<evidence type="ECO:0000256" key="1">
    <source>
        <dbReference type="ARBA" id="ARBA00004370"/>
    </source>
</evidence>